<dbReference type="RefSeq" id="WP_101616749.1">
    <property type="nucleotide sequence ID" value="NZ_NMWU01000021.1"/>
</dbReference>
<dbReference type="PANTHER" id="PTHR30419">
    <property type="entry name" value="HTH-TYPE TRANSCRIPTIONAL REGULATOR YBHD"/>
    <property type="match status" value="1"/>
</dbReference>
<dbReference type="OrthoDB" id="3181812at2"/>
<dbReference type="InterPro" id="IPR036388">
    <property type="entry name" value="WH-like_DNA-bd_sf"/>
</dbReference>
<dbReference type="Pfam" id="PF00126">
    <property type="entry name" value="HTH_1"/>
    <property type="match status" value="1"/>
</dbReference>
<dbReference type="InterPro" id="IPR005119">
    <property type="entry name" value="LysR_subst-bd"/>
</dbReference>
<dbReference type="Gene3D" id="3.40.190.290">
    <property type="match status" value="1"/>
</dbReference>
<dbReference type="GO" id="GO:0005829">
    <property type="term" value="C:cytosol"/>
    <property type="evidence" value="ECO:0007669"/>
    <property type="project" value="TreeGrafter"/>
</dbReference>
<keyword evidence="4" id="KW-0804">Transcription</keyword>
<dbReference type="GO" id="GO:0003677">
    <property type="term" value="F:DNA binding"/>
    <property type="evidence" value="ECO:0007669"/>
    <property type="project" value="UniProtKB-KW"/>
</dbReference>
<dbReference type="PRINTS" id="PR00039">
    <property type="entry name" value="HTHLYSR"/>
</dbReference>
<proteinExistence type="inferred from homology"/>
<dbReference type="InterPro" id="IPR000847">
    <property type="entry name" value="LysR_HTH_N"/>
</dbReference>
<feature type="domain" description="HTH lysR-type" evidence="5">
    <location>
        <begin position="1"/>
        <end position="58"/>
    </location>
</feature>
<dbReference type="PANTHER" id="PTHR30419:SF8">
    <property type="entry name" value="NITROGEN ASSIMILATION TRANSCRIPTIONAL ACTIVATOR-RELATED"/>
    <property type="match status" value="1"/>
</dbReference>
<evidence type="ECO:0000256" key="2">
    <source>
        <dbReference type="ARBA" id="ARBA00023015"/>
    </source>
</evidence>
<evidence type="ECO:0000256" key="4">
    <source>
        <dbReference type="ARBA" id="ARBA00023163"/>
    </source>
</evidence>
<dbReference type="Pfam" id="PF03466">
    <property type="entry name" value="LysR_substrate"/>
    <property type="match status" value="1"/>
</dbReference>
<comment type="similarity">
    <text evidence="1">Belongs to the LysR transcriptional regulatory family.</text>
</comment>
<keyword evidence="3" id="KW-0238">DNA-binding</keyword>
<protein>
    <submittedName>
        <fullName evidence="6">LysR family transcriptional regulator</fullName>
    </submittedName>
</protein>
<evidence type="ECO:0000313" key="6">
    <source>
        <dbReference type="EMBL" id="PLS31006.1"/>
    </source>
</evidence>
<dbReference type="EMBL" id="NMWU01000021">
    <property type="protein sequence ID" value="PLS31006.1"/>
    <property type="molecule type" value="Genomic_DNA"/>
</dbReference>
<evidence type="ECO:0000256" key="3">
    <source>
        <dbReference type="ARBA" id="ARBA00023125"/>
    </source>
</evidence>
<keyword evidence="7" id="KW-1185">Reference proteome</keyword>
<dbReference type="GO" id="GO:0003700">
    <property type="term" value="F:DNA-binding transcription factor activity"/>
    <property type="evidence" value="ECO:0007669"/>
    <property type="project" value="InterPro"/>
</dbReference>
<evidence type="ECO:0000259" key="5">
    <source>
        <dbReference type="PROSITE" id="PS50931"/>
    </source>
</evidence>
<evidence type="ECO:0000313" key="7">
    <source>
        <dbReference type="Proteomes" id="UP000235050"/>
    </source>
</evidence>
<dbReference type="InterPro" id="IPR050950">
    <property type="entry name" value="HTH-type_LysR_regulators"/>
</dbReference>
<dbReference type="InterPro" id="IPR036390">
    <property type="entry name" value="WH_DNA-bd_sf"/>
</dbReference>
<gene>
    <name evidence="6" type="ORF">Uis1B_1296</name>
</gene>
<dbReference type="SUPFAM" id="SSF53850">
    <property type="entry name" value="Periplasmic binding protein-like II"/>
    <property type="match status" value="1"/>
</dbReference>
<sequence length="300" mass="32886">MDIRVLRNFIMVVRESGVTAAAEMLRISQPTLSRQMKDLEREMGATLFVRGNRGRAFGLTDEGRLLYRRAGEIVELADRAKVEISSTDGIGGDVHIAAAQSAVMRIVGRAAVRVRRRYPGIRVRLHDDYGANIVERLNNGLADFGVLVQPIDMGRFDHLPLPGGDEMGVLMRPDDPLASNSAVRAEDLRGVPIIMPQGALERRDLSGWFGSEGVHLDIVGTMNLSYNASCFVQEGYGCALGFGGMVDESEGNDLCFRPLDPPMRAKLSIAWRNGLPLPPAAAAFLETLKGVVEQEEDRRI</sequence>
<dbReference type="CDD" id="cd05466">
    <property type="entry name" value="PBP2_LTTR_substrate"/>
    <property type="match status" value="1"/>
</dbReference>
<dbReference type="SUPFAM" id="SSF46785">
    <property type="entry name" value="Winged helix' DNA-binding domain"/>
    <property type="match status" value="1"/>
</dbReference>
<reference evidence="6 7" key="1">
    <citation type="submission" date="2017-07" db="EMBL/GenBank/DDBJ databases">
        <title>Bifidobacterium novel species.</title>
        <authorList>
            <person name="Lugli G.A."/>
            <person name="Milani C."/>
            <person name="Duranti S."/>
            <person name="Mangifesta M."/>
        </authorList>
    </citation>
    <scope>NUCLEOTIDE SEQUENCE [LARGE SCALE GENOMIC DNA]</scope>
    <source>
        <strain evidence="7">Uis1B</strain>
    </source>
</reference>
<keyword evidence="2" id="KW-0805">Transcription regulation</keyword>
<dbReference type="PROSITE" id="PS50931">
    <property type="entry name" value="HTH_LYSR"/>
    <property type="match status" value="1"/>
</dbReference>
<dbReference type="AlphaFoldDB" id="A0A2N5J9W4"/>
<organism evidence="6 7">
    <name type="scientific">Bifidobacterium margollesii</name>
    <dbReference type="NCBI Taxonomy" id="2020964"/>
    <lineage>
        <taxon>Bacteria</taxon>
        <taxon>Bacillati</taxon>
        <taxon>Actinomycetota</taxon>
        <taxon>Actinomycetes</taxon>
        <taxon>Bifidobacteriales</taxon>
        <taxon>Bifidobacteriaceae</taxon>
        <taxon>Bifidobacterium</taxon>
    </lineage>
</organism>
<accession>A0A2N5J9W4</accession>
<evidence type="ECO:0000256" key="1">
    <source>
        <dbReference type="ARBA" id="ARBA00009437"/>
    </source>
</evidence>
<dbReference type="FunFam" id="1.10.10.10:FF:000001">
    <property type="entry name" value="LysR family transcriptional regulator"/>
    <property type="match status" value="1"/>
</dbReference>
<name>A0A2N5J9W4_9BIFI</name>
<dbReference type="Gene3D" id="1.10.10.10">
    <property type="entry name" value="Winged helix-like DNA-binding domain superfamily/Winged helix DNA-binding domain"/>
    <property type="match status" value="1"/>
</dbReference>
<dbReference type="Proteomes" id="UP000235050">
    <property type="component" value="Unassembled WGS sequence"/>
</dbReference>
<comment type="caution">
    <text evidence="6">The sequence shown here is derived from an EMBL/GenBank/DDBJ whole genome shotgun (WGS) entry which is preliminary data.</text>
</comment>